<evidence type="ECO:0000256" key="5">
    <source>
        <dbReference type="ARBA" id="ARBA00022553"/>
    </source>
</evidence>
<evidence type="ECO:0000256" key="12">
    <source>
        <dbReference type="ARBA" id="ARBA00023012"/>
    </source>
</evidence>
<dbReference type="Pfam" id="PF17203">
    <property type="entry name" value="sCache_3_2"/>
    <property type="match status" value="1"/>
</dbReference>
<keyword evidence="12" id="KW-0902">Two-component regulatory system</keyword>
<comment type="subcellular location">
    <subcellularLocation>
        <location evidence="2">Cell membrane</location>
        <topology evidence="2">Multi-pass membrane protein</topology>
    </subcellularLocation>
</comment>
<keyword evidence="4" id="KW-1003">Cell membrane</keyword>
<dbReference type="PANTHER" id="PTHR44936">
    <property type="entry name" value="SENSOR PROTEIN CREC"/>
    <property type="match status" value="1"/>
</dbReference>
<proteinExistence type="predicted"/>
<sequence length="548" mass="57502">MRLRTQVLLLQLAVIAVSLGVGFGVVVYGSDDRVRDEYAQRALAIAQTMADDPDVVASVAAHQGTDLDRAELVNSSLQRQATAVARSTGALFVVIANADGIRLAHPDIDEVGVHVSTDPSRALAGQIDITTDRGTLGDSVRAKVPILQPGLTRPIGLVSVGVSTQKLTRDTRRDILATGLIALVALAVGAVGSVLLARRWRRLTLGLEPDDLAELVREQRAVLHSLDDGVLAVDSANVLRVANERARRLLEVSASVGASVDALGLTPRVRGVVETPTPEPVAATVGDRIVLVSSHRVTADGRDLGMVLSVVDRTDVEELTREVDAVRAMSVALRAQRHETANRMHVLAGLLRHNNVDEARAYLDDLTGPHARTVDGIENVDEPHLQAFLEAKASHARERGVTLRLGPQTWVAGALTDAVTVTAVVGNLVDNAIDAAADSADAEVEVELLTDPGTDAEDGTTYATLLVTVADSGPGIAFDDPAEVFTEGVTTKTDPAVPGGRGMGMSIVRQLARRIGGDVTIAEPGGTGRGGAVFVARLPGVIEEGGRS</sequence>
<evidence type="ECO:0000256" key="4">
    <source>
        <dbReference type="ARBA" id="ARBA00022475"/>
    </source>
</evidence>
<keyword evidence="13 14" id="KW-0472">Membrane</keyword>
<dbReference type="PROSITE" id="PS50109">
    <property type="entry name" value="HIS_KIN"/>
    <property type="match status" value="1"/>
</dbReference>
<dbReference type="RefSeq" id="WP_006373216.1">
    <property type="nucleotide sequence ID" value="NZ_JAAXPC010000025.1"/>
</dbReference>
<dbReference type="SUPFAM" id="SSF55874">
    <property type="entry name" value="ATPase domain of HSP90 chaperone/DNA topoisomerase II/histidine kinase"/>
    <property type="match status" value="1"/>
</dbReference>
<dbReference type="PANTHER" id="PTHR44936:SF9">
    <property type="entry name" value="SENSOR PROTEIN CREC"/>
    <property type="match status" value="1"/>
</dbReference>
<dbReference type="Gene3D" id="1.10.287.130">
    <property type="match status" value="1"/>
</dbReference>
<reference evidence="16 17" key="1">
    <citation type="submission" date="2020-04" db="EMBL/GenBank/DDBJ databases">
        <title>MicrobeNet Type strains.</title>
        <authorList>
            <person name="Nicholson A.C."/>
        </authorList>
    </citation>
    <scope>NUCLEOTIDE SEQUENCE [LARGE SCALE GENOMIC DNA]</scope>
    <source>
        <strain evidence="16 17">ATCC BAA-14</strain>
    </source>
</reference>
<comment type="catalytic activity">
    <reaction evidence="1">
        <text>ATP + protein L-histidine = ADP + protein N-phospho-L-histidine.</text>
        <dbReference type="EC" id="2.7.13.3"/>
    </reaction>
</comment>
<dbReference type="EMBL" id="JAAXPC010000025">
    <property type="protein sequence ID" value="NKY04964.1"/>
    <property type="molecule type" value="Genomic_DNA"/>
</dbReference>
<protein>
    <recommendedName>
        <fullName evidence="3">histidine kinase</fullName>
        <ecNumber evidence="3">2.7.13.3</ecNumber>
    </recommendedName>
</protein>
<accession>A0A846WTL9</accession>
<evidence type="ECO:0000256" key="3">
    <source>
        <dbReference type="ARBA" id="ARBA00012438"/>
    </source>
</evidence>
<dbReference type="InterPro" id="IPR033463">
    <property type="entry name" value="sCache_3"/>
</dbReference>
<dbReference type="InterPro" id="IPR039506">
    <property type="entry name" value="SPOB_a"/>
</dbReference>
<feature type="domain" description="Histidine kinase" evidence="15">
    <location>
        <begin position="314"/>
        <end position="542"/>
    </location>
</feature>
<evidence type="ECO:0000256" key="2">
    <source>
        <dbReference type="ARBA" id="ARBA00004651"/>
    </source>
</evidence>
<evidence type="ECO:0000256" key="6">
    <source>
        <dbReference type="ARBA" id="ARBA00022679"/>
    </source>
</evidence>
<evidence type="ECO:0000313" key="16">
    <source>
        <dbReference type="EMBL" id="NKY04964.1"/>
    </source>
</evidence>
<evidence type="ECO:0000256" key="10">
    <source>
        <dbReference type="ARBA" id="ARBA00022840"/>
    </source>
</evidence>
<dbReference type="SUPFAM" id="SSF103190">
    <property type="entry name" value="Sensory domain-like"/>
    <property type="match status" value="1"/>
</dbReference>
<dbReference type="Proteomes" id="UP000563898">
    <property type="component" value="Unassembled WGS sequence"/>
</dbReference>
<dbReference type="SUPFAM" id="SSF55890">
    <property type="entry name" value="Sporulation response regulatory protein Spo0B"/>
    <property type="match status" value="1"/>
</dbReference>
<dbReference type="GO" id="GO:0000155">
    <property type="term" value="F:phosphorelay sensor kinase activity"/>
    <property type="evidence" value="ECO:0007669"/>
    <property type="project" value="InterPro"/>
</dbReference>
<dbReference type="InterPro" id="IPR050980">
    <property type="entry name" value="2C_sensor_his_kinase"/>
</dbReference>
<evidence type="ECO:0000256" key="9">
    <source>
        <dbReference type="ARBA" id="ARBA00022777"/>
    </source>
</evidence>
<dbReference type="PRINTS" id="PR00344">
    <property type="entry name" value="BCTRLSENSOR"/>
</dbReference>
<organism evidence="16 17">
    <name type="scientific">Gordonia polyisoprenivorans</name>
    <dbReference type="NCBI Taxonomy" id="84595"/>
    <lineage>
        <taxon>Bacteria</taxon>
        <taxon>Bacillati</taxon>
        <taxon>Actinomycetota</taxon>
        <taxon>Actinomycetes</taxon>
        <taxon>Mycobacteriales</taxon>
        <taxon>Gordoniaceae</taxon>
        <taxon>Gordonia</taxon>
    </lineage>
</organism>
<dbReference type="Pfam" id="PF14689">
    <property type="entry name" value="SPOB_a"/>
    <property type="match status" value="1"/>
</dbReference>
<dbReference type="InterPro" id="IPR004358">
    <property type="entry name" value="Sig_transdc_His_kin-like_C"/>
</dbReference>
<dbReference type="InterPro" id="IPR005467">
    <property type="entry name" value="His_kinase_dom"/>
</dbReference>
<evidence type="ECO:0000256" key="8">
    <source>
        <dbReference type="ARBA" id="ARBA00022741"/>
    </source>
</evidence>
<evidence type="ECO:0000256" key="11">
    <source>
        <dbReference type="ARBA" id="ARBA00022989"/>
    </source>
</evidence>
<keyword evidence="5" id="KW-0597">Phosphoprotein</keyword>
<evidence type="ECO:0000256" key="13">
    <source>
        <dbReference type="ARBA" id="ARBA00023136"/>
    </source>
</evidence>
<dbReference type="EC" id="2.7.13.3" evidence="3"/>
<dbReference type="GO" id="GO:0005524">
    <property type="term" value="F:ATP binding"/>
    <property type="evidence" value="ECO:0007669"/>
    <property type="project" value="UniProtKB-KW"/>
</dbReference>
<keyword evidence="10" id="KW-0067">ATP-binding</keyword>
<keyword evidence="8" id="KW-0547">Nucleotide-binding</keyword>
<dbReference type="InterPro" id="IPR016120">
    <property type="entry name" value="Sig_transdc_His_kin_SpoOB"/>
</dbReference>
<dbReference type="Pfam" id="PF02518">
    <property type="entry name" value="HATPase_c"/>
    <property type="match status" value="1"/>
</dbReference>
<gene>
    <name evidence="16" type="ORF">HGA05_25720</name>
</gene>
<comment type="caution">
    <text evidence="16">The sequence shown here is derived from an EMBL/GenBank/DDBJ whole genome shotgun (WGS) entry which is preliminary data.</text>
</comment>
<dbReference type="Gene3D" id="3.30.565.10">
    <property type="entry name" value="Histidine kinase-like ATPase, C-terminal domain"/>
    <property type="match status" value="1"/>
</dbReference>
<dbReference type="SMART" id="SM00387">
    <property type="entry name" value="HATPase_c"/>
    <property type="match status" value="1"/>
</dbReference>
<evidence type="ECO:0000313" key="17">
    <source>
        <dbReference type="Proteomes" id="UP000563898"/>
    </source>
</evidence>
<keyword evidence="11 14" id="KW-1133">Transmembrane helix</keyword>
<keyword evidence="9 16" id="KW-0418">Kinase</keyword>
<dbReference type="InterPro" id="IPR029151">
    <property type="entry name" value="Sensor-like_sf"/>
</dbReference>
<dbReference type="InterPro" id="IPR036890">
    <property type="entry name" value="HATPase_C_sf"/>
</dbReference>
<keyword evidence="7 14" id="KW-0812">Transmembrane</keyword>
<dbReference type="Gene3D" id="3.30.450.20">
    <property type="entry name" value="PAS domain"/>
    <property type="match status" value="2"/>
</dbReference>
<name>A0A846WTL9_9ACTN</name>
<feature type="transmembrane region" description="Helical" evidence="14">
    <location>
        <begin position="175"/>
        <end position="197"/>
    </location>
</feature>
<evidence type="ECO:0000256" key="7">
    <source>
        <dbReference type="ARBA" id="ARBA00022692"/>
    </source>
</evidence>
<dbReference type="InterPro" id="IPR003594">
    <property type="entry name" value="HATPase_dom"/>
</dbReference>
<dbReference type="AlphaFoldDB" id="A0A846WTL9"/>
<evidence type="ECO:0000256" key="14">
    <source>
        <dbReference type="SAM" id="Phobius"/>
    </source>
</evidence>
<keyword evidence="6" id="KW-0808">Transferase</keyword>
<evidence type="ECO:0000256" key="1">
    <source>
        <dbReference type="ARBA" id="ARBA00000085"/>
    </source>
</evidence>
<dbReference type="GO" id="GO:0005886">
    <property type="term" value="C:plasma membrane"/>
    <property type="evidence" value="ECO:0007669"/>
    <property type="project" value="UniProtKB-SubCell"/>
</dbReference>
<evidence type="ECO:0000259" key="15">
    <source>
        <dbReference type="PROSITE" id="PS50109"/>
    </source>
</evidence>